<protein>
    <submittedName>
        <fullName evidence="1">Uncharacterized protein</fullName>
    </submittedName>
</protein>
<keyword evidence="2" id="KW-1185">Reference proteome</keyword>
<reference evidence="2" key="1">
    <citation type="submission" date="2016-10" db="EMBL/GenBank/DDBJ databases">
        <authorList>
            <person name="Varghese N."/>
            <person name="Submissions S."/>
        </authorList>
    </citation>
    <scope>NUCLEOTIDE SEQUENCE [LARGE SCALE GENOMIC DNA]</scope>
    <source>
        <strain evidence="2">P18</strain>
    </source>
</reference>
<name>A0A1I5R8L4_9FIRM</name>
<dbReference type="OrthoDB" id="9814566at2"/>
<organism evidence="1 2">
    <name type="scientific">Butyrivibrio proteoclasticus</name>
    <dbReference type="NCBI Taxonomy" id="43305"/>
    <lineage>
        <taxon>Bacteria</taxon>
        <taxon>Bacillati</taxon>
        <taxon>Bacillota</taxon>
        <taxon>Clostridia</taxon>
        <taxon>Lachnospirales</taxon>
        <taxon>Lachnospiraceae</taxon>
        <taxon>Butyrivibrio</taxon>
    </lineage>
</organism>
<dbReference type="AlphaFoldDB" id="A0A1I5R8L4"/>
<dbReference type="EMBL" id="FOXO01000003">
    <property type="protein sequence ID" value="SFP54336.1"/>
    <property type="molecule type" value="Genomic_DNA"/>
</dbReference>
<accession>A0A1I5R8L4</accession>
<dbReference type="RefSeq" id="WP_022766207.1">
    <property type="nucleotide sequence ID" value="NZ_FOXO01000003.1"/>
</dbReference>
<evidence type="ECO:0000313" key="1">
    <source>
        <dbReference type="EMBL" id="SFP54336.1"/>
    </source>
</evidence>
<proteinExistence type="predicted"/>
<dbReference type="Proteomes" id="UP000182624">
    <property type="component" value="Unassembled WGS sequence"/>
</dbReference>
<evidence type="ECO:0000313" key="2">
    <source>
        <dbReference type="Proteomes" id="UP000182624"/>
    </source>
</evidence>
<gene>
    <name evidence="1" type="ORF">SAMN04487928_103162</name>
</gene>
<sequence>MADINVAACFERELEELHCPYCGKWVCDTDMDIGRIIEPCRECGRRLVIMNMGEGPFIFKDRRKVARIRRKEKRMQKKGIHEYN</sequence>